<feature type="transmembrane region" description="Helical" evidence="7">
    <location>
        <begin position="12"/>
        <end position="31"/>
    </location>
</feature>
<dbReference type="CDD" id="cd06261">
    <property type="entry name" value="TM_PBP2"/>
    <property type="match status" value="1"/>
</dbReference>
<evidence type="ECO:0000256" key="6">
    <source>
        <dbReference type="ARBA" id="ARBA00023136"/>
    </source>
</evidence>
<comment type="subcellular location">
    <subcellularLocation>
        <location evidence="1">Cell membrane</location>
        <topology evidence="1">Multi-pass membrane protein</topology>
    </subcellularLocation>
</comment>
<dbReference type="GO" id="GO:0005886">
    <property type="term" value="C:plasma membrane"/>
    <property type="evidence" value="ECO:0007669"/>
    <property type="project" value="UniProtKB-SubCell"/>
</dbReference>
<evidence type="ECO:0000256" key="5">
    <source>
        <dbReference type="ARBA" id="ARBA00022989"/>
    </source>
</evidence>
<sequence>MTTFILVRLWHGVIVVLSVTALVFLVTRVIGDPVLAMLPPEATAEQRALLRSQLGMDKPLAEQFVHFAGSVATLEFGDSIWQRRPAMDVVAERLPMTALLTAAGIGLAILLAIPLGVLAAVRPGSWLDRAVVTASMIGLSLPQFWLGLLLVILFGVTLGWLPTSGARDARYLILPALTLALPSLGRLLVVVRASMLEEMGRQYVKTARAKGLSRARVIGVHALRNASVPILTLSGWEIVGALAGNVVVVETVFAWPGLGLTVMQAIQRQDIILLQAVVFSVAIMAVSINLLLDILHKALDPRVSFR</sequence>
<dbReference type="Pfam" id="PF19300">
    <property type="entry name" value="BPD_transp_1_N"/>
    <property type="match status" value="1"/>
</dbReference>
<feature type="transmembrane region" description="Helical" evidence="7">
    <location>
        <begin position="98"/>
        <end position="121"/>
    </location>
</feature>
<evidence type="ECO:0000256" key="2">
    <source>
        <dbReference type="ARBA" id="ARBA00022448"/>
    </source>
</evidence>
<dbReference type="PROSITE" id="PS50928">
    <property type="entry name" value="ABC_TM1"/>
    <property type="match status" value="1"/>
</dbReference>
<keyword evidence="5 7" id="KW-1133">Transmembrane helix</keyword>
<dbReference type="Pfam" id="PF00528">
    <property type="entry name" value="BPD_transp_1"/>
    <property type="match status" value="1"/>
</dbReference>
<feature type="transmembrane region" description="Helical" evidence="7">
    <location>
        <begin position="173"/>
        <end position="195"/>
    </location>
</feature>
<evidence type="ECO:0000313" key="10">
    <source>
        <dbReference type="EMBL" id="VFR67555.1"/>
    </source>
</evidence>
<keyword evidence="6 7" id="KW-0472">Membrane</keyword>
<keyword evidence="3" id="KW-1003">Cell membrane</keyword>
<evidence type="ECO:0000256" key="4">
    <source>
        <dbReference type="ARBA" id="ARBA00022692"/>
    </source>
</evidence>
<evidence type="ECO:0000259" key="8">
    <source>
        <dbReference type="PROSITE" id="PS50928"/>
    </source>
</evidence>
<name>A0A484QW24_9ZZZZ</name>
<feature type="transmembrane region" description="Helical" evidence="7">
    <location>
        <begin position="141"/>
        <end position="161"/>
    </location>
</feature>
<protein>
    <submittedName>
        <fullName evidence="9">Dipeptide transport system permease protein DppB (TC 3.A.1.5.2)</fullName>
    </submittedName>
</protein>
<dbReference type="AlphaFoldDB" id="A0A484QW24"/>
<keyword evidence="4 7" id="KW-0812">Transmembrane</keyword>
<keyword evidence="2" id="KW-0813">Transport</keyword>
<dbReference type="InterPro" id="IPR045621">
    <property type="entry name" value="BPD_transp_1_N"/>
</dbReference>
<proteinExistence type="predicted"/>
<accession>A0A484QW24</accession>
<dbReference type="EMBL" id="CAADIG010000013">
    <property type="protein sequence ID" value="VFR41906.1"/>
    <property type="molecule type" value="Genomic_DNA"/>
</dbReference>
<evidence type="ECO:0000256" key="7">
    <source>
        <dbReference type="SAM" id="Phobius"/>
    </source>
</evidence>
<dbReference type="PANTHER" id="PTHR43163:SF6">
    <property type="entry name" value="DIPEPTIDE TRANSPORT SYSTEM PERMEASE PROTEIN DPPB-RELATED"/>
    <property type="match status" value="1"/>
</dbReference>
<feature type="domain" description="ABC transmembrane type-1" evidence="8">
    <location>
        <begin position="94"/>
        <end position="296"/>
    </location>
</feature>
<dbReference type="SUPFAM" id="SSF161098">
    <property type="entry name" value="MetI-like"/>
    <property type="match status" value="1"/>
</dbReference>
<feature type="transmembrane region" description="Helical" evidence="7">
    <location>
        <begin position="238"/>
        <end position="260"/>
    </location>
</feature>
<evidence type="ECO:0000313" key="9">
    <source>
        <dbReference type="EMBL" id="VFR41906.1"/>
    </source>
</evidence>
<dbReference type="PANTHER" id="PTHR43163">
    <property type="entry name" value="DIPEPTIDE TRANSPORT SYSTEM PERMEASE PROTEIN DPPB-RELATED"/>
    <property type="match status" value="1"/>
</dbReference>
<gene>
    <name evidence="9" type="ORF">ANT2_3463</name>
    <name evidence="10" type="ORF">ANT3_3466</name>
</gene>
<organism evidence="9">
    <name type="scientific">plant metagenome</name>
    <dbReference type="NCBI Taxonomy" id="1297885"/>
    <lineage>
        <taxon>unclassified sequences</taxon>
        <taxon>metagenomes</taxon>
        <taxon>organismal metagenomes</taxon>
    </lineage>
</organism>
<evidence type="ECO:0000256" key="1">
    <source>
        <dbReference type="ARBA" id="ARBA00004651"/>
    </source>
</evidence>
<feature type="transmembrane region" description="Helical" evidence="7">
    <location>
        <begin position="272"/>
        <end position="292"/>
    </location>
</feature>
<dbReference type="Gene3D" id="1.10.3720.10">
    <property type="entry name" value="MetI-like"/>
    <property type="match status" value="1"/>
</dbReference>
<dbReference type="EMBL" id="CAADID010000017">
    <property type="protein sequence ID" value="VFR67555.1"/>
    <property type="molecule type" value="Genomic_DNA"/>
</dbReference>
<dbReference type="InterPro" id="IPR035906">
    <property type="entry name" value="MetI-like_sf"/>
</dbReference>
<evidence type="ECO:0000256" key="3">
    <source>
        <dbReference type="ARBA" id="ARBA00022475"/>
    </source>
</evidence>
<dbReference type="GO" id="GO:0055085">
    <property type="term" value="P:transmembrane transport"/>
    <property type="evidence" value="ECO:0007669"/>
    <property type="project" value="InterPro"/>
</dbReference>
<reference evidence="9" key="1">
    <citation type="submission" date="2019-03" db="EMBL/GenBank/DDBJ databases">
        <authorList>
            <person name="Danneels B."/>
        </authorList>
    </citation>
    <scope>NUCLEOTIDE SEQUENCE</scope>
</reference>
<dbReference type="InterPro" id="IPR000515">
    <property type="entry name" value="MetI-like"/>
</dbReference>